<keyword evidence="3" id="KW-1185">Reference proteome</keyword>
<proteinExistence type="predicted"/>
<protein>
    <submittedName>
        <fullName evidence="2">Uncharacterized protein</fullName>
    </submittedName>
</protein>
<sequence length="219" mass="24131">METLRHFGPGEDGARAYREGFPDMSDEDLFELVQADWPFRMPVLKLAEARAAGGGKAYLYELACQSPGRGGLLRACHVLDDPLFSAPTTHTSVLAIPSSGGTAPLEATPPLFRILGRSSRCARSTWVPFDPVLRCEAGRRTRPRGARRPGHPCRWPAHRCSRNPLSRPQGPPPALRATAANPGATNAELIPQLQEQTEKTYSRTTWNLFLKSAREHPEE</sequence>
<gene>
    <name evidence="2" type="ORF">OHB29_05375</name>
</gene>
<organism evidence="2 3">
    <name type="scientific">Streptomyces violaceus</name>
    <name type="common">Streptomyces venezuelae</name>
    <dbReference type="NCBI Taxonomy" id="1936"/>
    <lineage>
        <taxon>Bacteria</taxon>
        <taxon>Bacillati</taxon>
        <taxon>Actinomycetota</taxon>
        <taxon>Actinomycetes</taxon>
        <taxon>Kitasatosporales</taxon>
        <taxon>Streptomycetaceae</taxon>
        <taxon>Streptomyces</taxon>
    </lineage>
</organism>
<name>A0ABZ1NLY4_STRVL</name>
<feature type="region of interest" description="Disordered" evidence="1">
    <location>
        <begin position="141"/>
        <end position="175"/>
    </location>
</feature>
<accession>A0ABZ1NLY4</accession>
<reference evidence="2 3" key="1">
    <citation type="submission" date="2022-10" db="EMBL/GenBank/DDBJ databases">
        <title>The complete genomes of actinobacterial strains from the NBC collection.</title>
        <authorList>
            <person name="Joergensen T.S."/>
            <person name="Alvarez Arevalo M."/>
            <person name="Sterndorff E.B."/>
            <person name="Faurdal D."/>
            <person name="Vuksanovic O."/>
            <person name="Mourched A.-S."/>
            <person name="Charusanti P."/>
            <person name="Shaw S."/>
            <person name="Blin K."/>
            <person name="Weber T."/>
        </authorList>
    </citation>
    <scope>NUCLEOTIDE SEQUENCE [LARGE SCALE GENOMIC DNA]</scope>
    <source>
        <strain evidence="2 3">NBC_00456</strain>
    </source>
</reference>
<evidence type="ECO:0000313" key="3">
    <source>
        <dbReference type="Proteomes" id="UP001341259"/>
    </source>
</evidence>
<dbReference type="RefSeq" id="WP_328336911.1">
    <property type="nucleotide sequence ID" value="NZ_CP107906.1"/>
</dbReference>
<feature type="compositionally biased region" description="Basic residues" evidence="1">
    <location>
        <begin position="141"/>
        <end position="161"/>
    </location>
</feature>
<evidence type="ECO:0000256" key="1">
    <source>
        <dbReference type="SAM" id="MobiDB-lite"/>
    </source>
</evidence>
<dbReference type="Proteomes" id="UP001341259">
    <property type="component" value="Chromosome"/>
</dbReference>
<evidence type="ECO:0000313" key="2">
    <source>
        <dbReference type="EMBL" id="WUG92494.1"/>
    </source>
</evidence>
<dbReference type="EMBL" id="CP107906">
    <property type="protein sequence ID" value="WUG92494.1"/>
    <property type="molecule type" value="Genomic_DNA"/>
</dbReference>